<reference evidence="2 3" key="1">
    <citation type="submission" date="2016-08" db="EMBL/GenBank/DDBJ databases">
        <authorList>
            <person name="Seilhamer J.J."/>
        </authorList>
    </citation>
    <scope>NUCLEOTIDE SEQUENCE [LARGE SCALE GENOMIC DNA]</scope>
    <source>
        <strain evidence="2">ING2-E5A</strain>
    </source>
</reference>
<accession>A0A1G4G5V0</accession>
<proteinExistence type="predicted"/>
<evidence type="ECO:0000313" key="2">
    <source>
        <dbReference type="EMBL" id="SCM56772.1"/>
    </source>
</evidence>
<sequence length="47" mass="5357">MITTIENTLLIAAIGIAGIFVFMAIFYLLIVWLDKLLPYEEEAKPEE</sequence>
<dbReference type="RefSeq" id="WP_173652379.1">
    <property type="nucleotide sequence ID" value="NZ_DUQN01000050.1"/>
</dbReference>
<name>A0A1G4G5V0_9BACT</name>
<gene>
    <name evidence="2" type="ORF">ING2E5A_1040</name>
</gene>
<dbReference type="STRING" id="1642646.ING2E5A_1040"/>
<feature type="transmembrane region" description="Helical" evidence="1">
    <location>
        <begin position="9"/>
        <end position="33"/>
    </location>
</feature>
<dbReference type="KEGG" id="pmuc:ING2E5A_1040"/>
<evidence type="ECO:0000313" key="3">
    <source>
        <dbReference type="Proteomes" id="UP000178485"/>
    </source>
</evidence>
<evidence type="ECO:0000256" key="1">
    <source>
        <dbReference type="SAM" id="Phobius"/>
    </source>
</evidence>
<dbReference type="AlphaFoldDB" id="A0A1G4G5V0"/>
<protein>
    <submittedName>
        <fullName evidence="2">Uncharacterized protein</fullName>
    </submittedName>
</protein>
<dbReference type="EMBL" id="LT608328">
    <property type="protein sequence ID" value="SCM56772.1"/>
    <property type="molecule type" value="Genomic_DNA"/>
</dbReference>
<keyword evidence="1" id="KW-0812">Transmembrane</keyword>
<organism evidence="2 3">
    <name type="scientific">Petrimonas mucosa</name>
    <dbReference type="NCBI Taxonomy" id="1642646"/>
    <lineage>
        <taxon>Bacteria</taxon>
        <taxon>Pseudomonadati</taxon>
        <taxon>Bacteroidota</taxon>
        <taxon>Bacteroidia</taxon>
        <taxon>Bacteroidales</taxon>
        <taxon>Dysgonomonadaceae</taxon>
        <taxon>Petrimonas</taxon>
    </lineage>
</organism>
<keyword evidence="1" id="KW-0472">Membrane</keyword>
<keyword evidence="3" id="KW-1185">Reference proteome</keyword>
<keyword evidence="1" id="KW-1133">Transmembrane helix</keyword>
<dbReference type="NCBIfam" id="NF040909">
    <property type="entry name" value="OadG_rel_small"/>
    <property type="match status" value="1"/>
</dbReference>
<dbReference type="Proteomes" id="UP000178485">
    <property type="component" value="Chromosome i"/>
</dbReference>